<dbReference type="Pfam" id="PF01798">
    <property type="entry name" value="Nop"/>
    <property type="match status" value="1"/>
</dbReference>
<name>A0AA41S138_PAPNU</name>
<dbReference type="AlphaFoldDB" id="A0AA41S138"/>
<dbReference type="Proteomes" id="UP001177140">
    <property type="component" value="Unassembled WGS sequence"/>
</dbReference>
<dbReference type="GO" id="GO:0032040">
    <property type="term" value="C:small-subunit processome"/>
    <property type="evidence" value="ECO:0007669"/>
    <property type="project" value="InterPro"/>
</dbReference>
<dbReference type="PANTHER" id="PTHR10894">
    <property type="entry name" value="NUCLEOLAR PROTEIN 5 NUCLEOLAR PROTEIN NOP5 NOP58"/>
    <property type="match status" value="1"/>
</dbReference>
<evidence type="ECO:0000256" key="3">
    <source>
        <dbReference type="ARBA" id="ARBA00022517"/>
    </source>
</evidence>
<evidence type="ECO:0000259" key="6">
    <source>
        <dbReference type="PROSITE" id="PS51358"/>
    </source>
</evidence>
<dbReference type="PROSITE" id="PS51358">
    <property type="entry name" value="NOP"/>
    <property type="match status" value="1"/>
</dbReference>
<dbReference type="SMART" id="SM00931">
    <property type="entry name" value="NOSIC"/>
    <property type="match status" value="1"/>
</dbReference>
<evidence type="ECO:0000256" key="4">
    <source>
        <dbReference type="ARBA" id="ARBA00023242"/>
    </source>
</evidence>
<dbReference type="GO" id="GO:0042254">
    <property type="term" value="P:ribosome biogenesis"/>
    <property type="evidence" value="ECO:0007669"/>
    <property type="project" value="UniProtKB-KW"/>
</dbReference>
<evidence type="ECO:0000256" key="1">
    <source>
        <dbReference type="ARBA" id="ARBA00004604"/>
    </source>
</evidence>
<dbReference type="PANTHER" id="PTHR10894:SF1">
    <property type="entry name" value="NUCLEOLAR PROTEIN 58"/>
    <property type="match status" value="1"/>
</dbReference>
<dbReference type="Gene3D" id="1.10.246.90">
    <property type="entry name" value="Nop domain"/>
    <property type="match status" value="1"/>
</dbReference>
<feature type="compositionally biased region" description="Basic and acidic residues" evidence="5">
    <location>
        <begin position="319"/>
        <end position="328"/>
    </location>
</feature>
<dbReference type="InterPro" id="IPR045056">
    <property type="entry name" value="Nop56/Nop58"/>
</dbReference>
<feature type="domain" description="Nop" evidence="6">
    <location>
        <begin position="166"/>
        <end position="286"/>
    </location>
</feature>
<keyword evidence="8" id="KW-1185">Reference proteome</keyword>
<evidence type="ECO:0000256" key="2">
    <source>
        <dbReference type="ARBA" id="ARBA00009211"/>
    </source>
</evidence>
<dbReference type="GO" id="GO:0030515">
    <property type="term" value="F:snoRNA binding"/>
    <property type="evidence" value="ECO:0007669"/>
    <property type="project" value="InterPro"/>
</dbReference>
<feature type="compositionally biased region" description="Basic residues" evidence="5">
    <location>
        <begin position="303"/>
        <end position="318"/>
    </location>
</feature>
<comment type="subcellular location">
    <subcellularLocation>
        <location evidence="1">Nucleus</location>
        <location evidence="1">Nucleolus</location>
    </subcellularLocation>
</comment>
<gene>
    <name evidence="7" type="ORF">MKW94_021842</name>
</gene>
<dbReference type="InterPro" id="IPR042239">
    <property type="entry name" value="Nop_C"/>
</dbReference>
<dbReference type="InterPro" id="IPR002687">
    <property type="entry name" value="Nop_dom"/>
</dbReference>
<dbReference type="InterPro" id="IPR012976">
    <property type="entry name" value="NOSIC"/>
</dbReference>
<dbReference type="EMBL" id="JAJJMA010108908">
    <property type="protein sequence ID" value="MCL7031119.1"/>
    <property type="molecule type" value="Genomic_DNA"/>
</dbReference>
<organism evidence="7 8">
    <name type="scientific">Papaver nudicaule</name>
    <name type="common">Iceland poppy</name>
    <dbReference type="NCBI Taxonomy" id="74823"/>
    <lineage>
        <taxon>Eukaryota</taxon>
        <taxon>Viridiplantae</taxon>
        <taxon>Streptophyta</taxon>
        <taxon>Embryophyta</taxon>
        <taxon>Tracheophyta</taxon>
        <taxon>Spermatophyta</taxon>
        <taxon>Magnoliopsida</taxon>
        <taxon>Ranunculales</taxon>
        <taxon>Papaveraceae</taxon>
        <taxon>Papaveroideae</taxon>
        <taxon>Papaver</taxon>
    </lineage>
</organism>
<protein>
    <recommendedName>
        <fullName evidence="6">Nop domain-containing protein</fullName>
    </recommendedName>
</protein>
<sequence length="328" mass="35535">MEPMRGIIGRLTEYLSGLGVQNSAPKSFGLSGRLSRPSEKADTSKIIEAIILLDDLDKELNNSAKRVGQLYNHHFPELANVVSDSILYAKVVKLMGNRTNAATLDFSEVLPNEIETHLKAAAVMSMRSELNELDFNNIQGLCDQVLSLSESRVPLYDDLKIKMNTIAPNLTALVGDLVGARLIAKAGGLLNLAKKSGRTIQILGAEKASLRARKTKCAGPKHGFIFNASLIGEATSPKVKGRMARSLGAKIALAVRCDALGDTQDNNTMGLESGAKLEARLSSLEATELAVSAETQNPISGCRSRKSKNARWRKKKAERNKVEKLERA</sequence>
<evidence type="ECO:0000256" key="5">
    <source>
        <dbReference type="SAM" id="MobiDB-lite"/>
    </source>
</evidence>
<dbReference type="SUPFAM" id="SSF89124">
    <property type="entry name" value="Nop domain"/>
    <property type="match status" value="1"/>
</dbReference>
<keyword evidence="4" id="KW-0539">Nucleus</keyword>
<dbReference type="InterPro" id="IPR036070">
    <property type="entry name" value="Nop_dom_sf"/>
</dbReference>
<comment type="caution">
    <text evidence="7">The sequence shown here is derived from an EMBL/GenBank/DDBJ whole genome shotgun (WGS) entry which is preliminary data.</text>
</comment>
<proteinExistence type="inferred from homology"/>
<comment type="similarity">
    <text evidence="2">Belongs to the NOP5/NOP56 family.</text>
</comment>
<dbReference type="Gene3D" id="1.10.287.4070">
    <property type="match status" value="1"/>
</dbReference>
<keyword evidence="3" id="KW-0690">Ribosome biogenesis</keyword>
<dbReference type="GO" id="GO:0031428">
    <property type="term" value="C:box C/D methylation guide snoRNP complex"/>
    <property type="evidence" value="ECO:0007669"/>
    <property type="project" value="InterPro"/>
</dbReference>
<feature type="region of interest" description="Disordered" evidence="5">
    <location>
        <begin position="295"/>
        <end position="328"/>
    </location>
</feature>
<accession>A0AA41S138</accession>
<evidence type="ECO:0000313" key="7">
    <source>
        <dbReference type="EMBL" id="MCL7031119.1"/>
    </source>
</evidence>
<evidence type="ECO:0000313" key="8">
    <source>
        <dbReference type="Proteomes" id="UP001177140"/>
    </source>
</evidence>
<reference evidence="7" key="1">
    <citation type="submission" date="2022-03" db="EMBL/GenBank/DDBJ databases">
        <title>A functionally conserved STORR gene fusion in Papaver species that diverged 16.8 million years ago.</title>
        <authorList>
            <person name="Catania T."/>
        </authorList>
    </citation>
    <scope>NUCLEOTIDE SEQUENCE</scope>
    <source>
        <strain evidence="7">S-191538</strain>
    </source>
</reference>